<evidence type="ECO:0000313" key="2">
    <source>
        <dbReference type="EMBL" id="EDQ00437.1"/>
    </source>
</evidence>
<organism evidence="2 3">
    <name type="scientific">Shewanella benthica KT99</name>
    <dbReference type="NCBI Taxonomy" id="314608"/>
    <lineage>
        <taxon>Bacteria</taxon>
        <taxon>Pseudomonadati</taxon>
        <taxon>Pseudomonadota</taxon>
        <taxon>Gammaproteobacteria</taxon>
        <taxon>Alteromonadales</taxon>
        <taxon>Shewanellaceae</taxon>
        <taxon>Shewanella</taxon>
    </lineage>
</organism>
<dbReference type="Gene3D" id="3.20.20.450">
    <property type="entry name" value="EAL domain"/>
    <property type="match status" value="1"/>
</dbReference>
<reference evidence="2 3" key="1">
    <citation type="submission" date="2007-10" db="EMBL/GenBank/DDBJ databases">
        <authorList>
            <person name="Yayanos A."/>
            <person name="Ferriera S."/>
            <person name="Johnson J."/>
            <person name="Kravitz S."/>
            <person name="Halpern A."/>
            <person name="Remington K."/>
            <person name="Beeson K."/>
            <person name="Tran B."/>
            <person name="Rogers Y.-H."/>
            <person name="Friedman R."/>
            <person name="Venter J.C."/>
        </authorList>
    </citation>
    <scope>NUCLEOTIDE SEQUENCE [LARGE SCALE GENOMIC DNA]</scope>
    <source>
        <strain evidence="2 3">KT99</strain>
    </source>
</reference>
<accession>A9DC14</accession>
<evidence type="ECO:0000313" key="3">
    <source>
        <dbReference type="Proteomes" id="UP000005839"/>
    </source>
</evidence>
<name>A9DC14_9GAMM</name>
<dbReference type="RefSeq" id="WP_005500109.1">
    <property type="nucleotide sequence ID" value="NZ_ABIC01000021.1"/>
</dbReference>
<dbReference type="Proteomes" id="UP000005839">
    <property type="component" value="Unassembled WGS sequence"/>
</dbReference>
<feature type="domain" description="EAL" evidence="1">
    <location>
        <begin position="1"/>
        <end position="62"/>
    </location>
</feature>
<gene>
    <name evidence="2" type="ORF">KT99_11318</name>
</gene>
<evidence type="ECO:0000259" key="1">
    <source>
        <dbReference type="PROSITE" id="PS50883"/>
    </source>
</evidence>
<dbReference type="InterPro" id="IPR001633">
    <property type="entry name" value="EAL_dom"/>
</dbReference>
<protein>
    <recommendedName>
        <fullName evidence="1">EAL domain-containing protein</fullName>
    </recommendedName>
</protein>
<sequence>MISLDNLYLGAEYQPLINTSDSSIYGYEALSRFTDLDGRHTPPNIVFDHLHHQASLLEFMQG</sequence>
<dbReference type="PROSITE" id="PS50883">
    <property type="entry name" value="EAL"/>
    <property type="match status" value="1"/>
</dbReference>
<keyword evidence="3" id="KW-1185">Reference proteome</keyword>
<dbReference type="STRING" id="314608.KT99_11318"/>
<dbReference type="EMBL" id="ABIC01000021">
    <property type="protein sequence ID" value="EDQ00437.1"/>
    <property type="molecule type" value="Genomic_DNA"/>
</dbReference>
<comment type="caution">
    <text evidence="2">The sequence shown here is derived from an EMBL/GenBank/DDBJ whole genome shotgun (WGS) entry which is preliminary data.</text>
</comment>
<dbReference type="SUPFAM" id="SSF141868">
    <property type="entry name" value="EAL domain-like"/>
    <property type="match status" value="1"/>
</dbReference>
<proteinExistence type="predicted"/>
<dbReference type="AlphaFoldDB" id="A9DC14"/>
<dbReference type="InterPro" id="IPR035919">
    <property type="entry name" value="EAL_sf"/>
</dbReference>